<dbReference type="AlphaFoldDB" id="A0A150TFB7"/>
<evidence type="ECO:0000313" key="2">
    <source>
        <dbReference type="Proteomes" id="UP000075502"/>
    </source>
</evidence>
<sequence>MPVPAEEHMNRDEPIAFGGSSWVTVGVALRTRLGPGEPPRRAIQALLRSVGTALSVHFEGRAAARLDAERATASVTLRIPEPEGSTKVCELSVTLLADELTEDEELVVVPRIRAEVYRRKDDVDWLASDASADVDQLAAEIEDVLSAVSP</sequence>
<name>A0A150TFB7_SORCE</name>
<reference evidence="1 2" key="1">
    <citation type="submission" date="2014-02" db="EMBL/GenBank/DDBJ databases">
        <title>The small core and large imbalanced accessory genome model reveals a collaborative survival strategy of Sorangium cellulosum strains in nature.</title>
        <authorList>
            <person name="Han K."/>
            <person name="Peng R."/>
            <person name="Blom J."/>
            <person name="Li Y.-Z."/>
        </authorList>
    </citation>
    <scope>NUCLEOTIDE SEQUENCE [LARGE SCALE GENOMIC DNA]</scope>
    <source>
        <strain evidence="1 2">So0007-03</strain>
    </source>
</reference>
<protein>
    <submittedName>
        <fullName evidence="1">Uncharacterized protein</fullName>
    </submittedName>
</protein>
<proteinExistence type="predicted"/>
<dbReference type="Proteomes" id="UP000075502">
    <property type="component" value="Unassembled WGS sequence"/>
</dbReference>
<evidence type="ECO:0000313" key="1">
    <source>
        <dbReference type="EMBL" id="KYG03389.1"/>
    </source>
</evidence>
<organism evidence="1 2">
    <name type="scientific">Sorangium cellulosum</name>
    <name type="common">Polyangium cellulosum</name>
    <dbReference type="NCBI Taxonomy" id="56"/>
    <lineage>
        <taxon>Bacteria</taxon>
        <taxon>Pseudomonadati</taxon>
        <taxon>Myxococcota</taxon>
        <taxon>Polyangia</taxon>
        <taxon>Polyangiales</taxon>
        <taxon>Polyangiaceae</taxon>
        <taxon>Sorangium</taxon>
    </lineage>
</organism>
<accession>A0A150TFB7</accession>
<comment type="caution">
    <text evidence="1">The sequence shown here is derived from an EMBL/GenBank/DDBJ whole genome shotgun (WGS) entry which is preliminary data.</text>
</comment>
<dbReference type="EMBL" id="JEME01002728">
    <property type="protein sequence ID" value="KYG03389.1"/>
    <property type="molecule type" value="Genomic_DNA"/>
</dbReference>
<gene>
    <name evidence="1" type="ORF">BE21_51965</name>
</gene>